<feature type="transmembrane region" description="Helical" evidence="1">
    <location>
        <begin position="186"/>
        <end position="207"/>
    </location>
</feature>
<accession>A0ABN5LI59</accession>
<name>A0ABN5LI59_9STRE</name>
<dbReference type="EMBL" id="CP029490">
    <property type="protein sequence ID" value="AWN20748.1"/>
    <property type="molecule type" value="Genomic_DNA"/>
</dbReference>
<dbReference type="RefSeq" id="WP_002959426.1">
    <property type="nucleotide sequence ID" value="NZ_CP029490.1"/>
</dbReference>
<feature type="transmembrane region" description="Helical" evidence="1">
    <location>
        <begin position="159"/>
        <end position="179"/>
    </location>
</feature>
<keyword evidence="1" id="KW-0472">Membrane</keyword>
<sequence length="262" mass="29626">MILLKHELKEMVKSLLIWSISVGLICAGCILLYKNLESQLSKTAQLYANMGDMTKALGMDKISLATLNGYFATEIVLMFGLGSTMFASMIGTSSLAKEEEGHTSEFLYSLPFSRWSILGWKLLSILLVLVFFNVLSMGLEALAIWWIDLDFSWKSFLTYHGLAFIMQIEIVSLTFLISAISRKKQLGLSIGLVLVMYVMDLMCRIIPDIKNLKYWTPFYLANGSDIFSHSKLAETTLWLTLLISFLALLISFIYYQKKDLSA</sequence>
<evidence type="ECO:0000313" key="2">
    <source>
        <dbReference type="EMBL" id="AWN20748.1"/>
    </source>
</evidence>
<dbReference type="Pfam" id="PF12679">
    <property type="entry name" value="ABC2_membrane_2"/>
    <property type="match status" value="1"/>
</dbReference>
<keyword evidence="3" id="KW-1185">Reference proteome</keyword>
<reference evidence="2 3" key="1">
    <citation type="submission" date="2018-05" db="EMBL/GenBank/DDBJ databases">
        <title>Complete genome sequences of Streptococcus sobrinus.</title>
        <authorList>
            <person name="Sales M."/>
            <person name="Jensen P.A."/>
        </authorList>
    </citation>
    <scope>NUCLEOTIDE SEQUENCE [LARGE SCALE GENOMIC DNA]</scope>
    <source>
        <strain evidence="2 3">SL1</strain>
    </source>
</reference>
<dbReference type="Proteomes" id="UP000245369">
    <property type="component" value="Chromosome"/>
</dbReference>
<keyword evidence="1" id="KW-0812">Transmembrane</keyword>
<dbReference type="GeneID" id="93923875"/>
<organism evidence="2 3">
    <name type="scientific">Streptococcus sobrinus</name>
    <dbReference type="NCBI Taxonomy" id="1310"/>
    <lineage>
        <taxon>Bacteria</taxon>
        <taxon>Bacillati</taxon>
        <taxon>Bacillota</taxon>
        <taxon>Bacilli</taxon>
        <taxon>Lactobacillales</taxon>
        <taxon>Streptococcaceae</taxon>
        <taxon>Streptococcus</taxon>
    </lineage>
</organism>
<feature type="transmembrane region" description="Helical" evidence="1">
    <location>
        <begin position="12"/>
        <end position="33"/>
    </location>
</feature>
<feature type="transmembrane region" description="Helical" evidence="1">
    <location>
        <begin position="122"/>
        <end position="147"/>
    </location>
</feature>
<keyword evidence="1" id="KW-1133">Transmembrane helix</keyword>
<proteinExistence type="predicted"/>
<evidence type="ECO:0000313" key="3">
    <source>
        <dbReference type="Proteomes" id="UP000245369"/>
    </source>
</evidence>
<gene>
    <name evidence="2" type="ORF">DK182_05025</name>
</gene>
<feature type="transmembrane region" description="Helical" evidence="1">
    <location>
        <begin position="237"/>
        <end position="255"/>
    </location>
</feature>
<evidence type="ECO:0000256" key="1">
    <source>
        <dbReference type="SAM" id="Phobius"/>
    </source>
</evidence>
<protein>
    <submittedName>
        <fullName evidence="2">ABC transporter permease</fullName>
    </submittedName>
</protein>